<dbReference type="Proteomes" id="UP001302367">
    <property type="component" value="Chromosome 7"/>
</dbReference>
<evidence type="ECO:0000256" key="1">
    <source>
        <dbReference type="SAM" id="Phobius"/>
    </source>
</evidence>
<accession>A0A2G5HJF1</accession>
<dbReference type="EMBL" id="LKMD01000106">
    <property type="protein sequence ID" value="PIA92342.1"/>
    <property type="molecule type" value="Genomic_DNA"/>
</dbReference>
<evidence type="ECO:0000313" key="3">
    <source>
        <dbReference type="EMBL" id="WPB06665.1"/>
    </source>
</evidence>
<feature type="transmembrane region" description="Helical" evidence="1">
    <location>
        <begin position="164"/>
        <end position="185"/>
    </location>
</feature>
<keyword evidence="5" id="KW-1185">Reference proteome</keyword>
<keyword evidence="1" id="KW-0472">Membrane</keyword>
<dbReference type="EMBL" id="CP134190">
    <property type="protein sequence ID" value="WPB06665.1"/>
    <property type="molecule type" value="Genomic_DNA"/>
</dbReference>
<name>A0A2G5HJF1_CERBT</name>
<keyword evidence="1" id="KW-1133">Transmembrane helix</keyword>
<reference evidence="2 4" key="1">
    <citation type="submission" date="2015-10" db="EMBL/GenBank/DDBJ databases">
        <title>The cercosporin biosynthetic gene cluster was horizontally transferred to several fungal lineages and shown to be expanded in Cercospora beticola based on microsynteny with recipient genomes.</title>
        <authorList>
            <person name="De Jonge R."/>
            <person name="Ebert M.K."/>
            <person name="Suttle J.C."/>
            <person name="Jurick Ii W.M."/>
            <person name="Secor G.A."/>
            <person name="Thomma B.P."/>
            <person name="Van De Peer Y."/>
            <person name="Bolton M.D."/>
        </authorList>
    </citation>
    <scope>NUCLEOTIDE SEQUENCE [LARGE SCALE GENOMIC DNA]</scope>
    <source>
        <strain evidence="2 4">09-40</strain>
    </source>
</reference>
<dbReference type="Proteomes" id="UP000230605">
    <property type="component" value="Chromosome 7"/>
</dbReference>
<proteinExistence type="predicted"/>
<evidence type="ECO:0000313" key="2">
    <source>
        <dbReference type="EMBL" id="PIA92342.1"/>
    </source>
</evidence>
<dbReference type="AlphaFoldDB" id="A0A2G5HJF1"/>
<protein>
    <submittedName>
        <fullName evidence="2">Uncharacterized protein</fullName>
    </submittedName>
</protein>
<reference evidence="3 5" key="2">
    <citation type="submission" date="2023-09" db="EMBL/GenBank/DDBJ databases">
        <title>Complete-Gapless Cercospora beticola genome.</title>
        <authorList>
            <person name="Wyatt N.A."/>
            <person name="Spanner R.E."/>
            <person name="Bolton M.D."/>
        </authorList>
    </citation>
    <scope>NUCLEOTIDE SEQUENCE [LARGE SCALE GENOMIC DNA]</scope>
    <source>
        <strain evidence="3">Cb09-40</strain>
    </source>
</reference>
<dbReference type="OrthoDB" id="3644959at2759"/>
<evidence type="ECO:0000313" key="5">
    <source>
        <dbReference type="Proteomes" id="UP001302367"/>
    </source>
</evidence>
<organism evidence="2 4">
    <name type="scientific">Cercospora beticola</name>
    <name type="common">Sugarbeet leaf spot fungus</name>
    <dbReference type="NCBI Taxonomy" id="122368"/>
    <lineage>
        <taxon>Eukaryota</taxon>
        <taxon>Fungi</taxon>
        <taxon>Dikarya</taxon>
        <taxon>Ascomycota</taxon>
        <taxon>Pezizomycotina</taxon>
        <taxon>Dothideomycetes</taxon>
        <taxon>Dothideomycetidae</taxon>
        <taxon>Mycosphaerellales</taxon>
        <taxon>Mycosphaerellaceae</taxon>
        <taxon>Cercospora</taxon>
    </lineage>
</organism>
<keyword evidence="1" id="KW-0812">Transmembrane</keyword>
<evidence type="ECO:0000313" key="4">
    <source>
        <dbReference type="Proteomes" id="UP000230605"/>
    </source>
</evidence>
<gene>
    <name evidence="2" type="ORF">CB0940_09058</name>
    <name evidence="3" type="ORF">RHO25_011324</name>
</gene>
<sequence length="233" mass="25405">MSPTTDRQQRYQASLQGLESPYELAGVPSSLAYEVMGAAPSPSSSSLSNSFEDSANGFDQAPIELDTIHTGEIRQVKPAILPVPVPPPAFLSRSRTNRAAERLAARYSTYPHIAEASRYVPSPLVDPFYPDGMTSRRDIESQMPVSQRKKVSARRWRPRFPKSVCLAAFGVIVPVLLITGLGVWASELQKEGKLGVYWDEGVGECRILGGLRVGEGICGRRGIGGGESWEGWE</sequence>